<proteinExistence type="inferred from homology"/>
<evidence type="ECO:0000256" key="5">
    <source>
        <dbReference type="ARBA" id="ARBA00022576"/>
    </source>
</evidence>
<evidence type="ECO:0000256" key="3">
    <source>
        <dbReference type="ARBA" id="ARBA00011690"/>
    </source>
</evidence>
<dbReference type="SUPFAM" id="SSF103025">
    <property type="entry name" value="Folate-binding domain"/>
    <property type="match status" value="1"/>
</dbReference>
<dbReference type="FunFam" id="2.40.30.110:FF:000002">
    <property type="entry name" value="Aminomethyltransferase"/>
    <property type="match status" value="1"/>
</dbReference>
<dbReference type="FunFam" id="3.30.70.1400:FF:000001">
    <property type="entry name" value="Aminomethyltransferase"/>
    <property type="match status" value="1"/>
</dbReference>
<comment type="function">
    <text evidence="12">The glycine cleavage system catalyzes the degradation of glycine.</text>
</comment>
<evidence type="ECO:0000313" key="16">
    <source>
        <dbReference type="Proteomes" id="UP001212152"/>
    </source>
</evidence>
<evidence type="ECO:0000313" key="15">
    <source>
        <dbReference type="EMBL" id="KAJ3174658.1"/>
    </source>
</evidence>
<evidence type="ECO:0000256" key="6">
    <source>
        <dbReference type="ARBA" id="ARBA00022679"/>
    </source>
</evidence>
<dbReference type="PANTHER" id="PTHR43757:SF2">
    <property type="entry name" value="AMINOMETHYLTRANSFERASE, MITOCHONDRIAL"/>
    <property type="match status" value="1"/>
</dbReference>
<accession>A0AAD5TK56</accession>
<evidence type="ECO:0000256" key="7">
    <source>
        <dbReference type="ARBA" id="ARBA00022946"/>
    </source>
</evidence>
<dbReference type="AlphaFoldDB" id="A0AAD5TK56"/>
<comment type="subunit">
    <text evidence="3 12">The glycine cleavage system is composed of four proteins: P, T, L and H.</text>
</comment>
<evidence type="ECO:0000256" key="1">
    <source>
        <dbReference type="ARBA" id="ARBA00004173"/>
    </source>
</evidence>
<comment type="catalytic activity">
    <reaction evidence="10 12">
        <text>N(6)-[(R)-S(8)-aminomethyldihydrolipoyl]-L-lysyl-[protein] + (6S)-5,6,7,8-tetrahydrofolate = N(6)-[(R)-dihydrolipoyl]-L-lysyl-[protein] + (6R)-5,10-methylene-5,6,7,8-tetrahydrofolate + NH4(+)</text>
        <dbReference type="Rhea" id="RHEA:16945"/>
        <dbReference type="Rhea" id="RHEA-COMP:10475"/>
        <dbReference type="Rhea" id="RHEA-COMP:10492"/>
        <dbReference type="ChEBI" id="CHEBI:15636"/>
        <dbReference type="ChEBI" id="CHEBI:28938"/>
        <dbReference type="ChEBI" id="CHEBI:57453"/>
        <dbReference type="ChEBI" id="CHEBI:83100"/>
        <dbReference type="ChEBI" id="CHEBI:83143"/>
        <dbReference type="EC" id="2.1.2.10"/>
    </reaction>
</comment>
<evidence type="ECO:0000256" key="11">
    <source>
        <dbReference type="PIRSR" id="PIRSR006487-1"/>
    </source>
</evidence>
<dbReference type="SUPFAM" id="SSF101790">
    <property type="entry name" value="Aminomethyltransferase beta-barrel domain"/>
    <property type="match status" value="1"/>
</dbReference>
<dbReference type="Proteomes" id="UP001212152">
    <property type="component" value="Unassembled WGS sequence"/>
</dbReference>
<evidence type="ECO:0000256" key="12">
    <source>
        <dbReference type="RuleBase" id="RU003981"/>
    </source>
</evidence>
<comment type="caution">
    <text evidence="15">The sequence shown here is derived from an EMBL/GenBank/DDBJ whole genome shotgun (WGS) entry which is preliminary data.</text>
</comment>
<evidence type="ECO:0000256" key="10">
    <source>
        <dbReference type="ARBA" id="ARBA00047665"/>
    </source>
</evidence>
<keyword evidence="16" id="KW-1185">Reference proteome</keyword>
<dbReference type="GO" id="GO:0005739">
    <property type="term" value="C:mitochondrion"/>
    <property type="evidence" value="ECO:0007669"/>
    <property type="project" value="UniProtKB-SubCell"/>
</dbReference>
<dbReference type="InterPro" id="IPR028896">
    <property type="entry name" value="GcvT/YgfZ/DmdA"/>
</dbReference>
<dbReference type="GO" id="GO:0008483">
    <property type="term" value="F:transaminase activity"/>
    <property type="evidence" value="ECO:0007669"/>
    <property type="project" value="UniProtKB-KW"/>
</dbReference>
<sequence length="406" mass="44140">MTLAATLATRCGLAGRLLARQHWRSFASASSAGPLQRTALYDLHVKNGGKMVEFAGWDMPVQYSGLGVLASHMWTRQKASLFDVSHMLQTRWTGKDRTKFLESLVVADIKALPVGHSTLSLFTNENGGIIDDTVINKQDENGFYVVSNAGCAEKDLAHIRSHLQAFQNKGGDVDVKILDDVSLVALQGPSAVKVVEQLTGKTYADFGFMTGRHMSIKGIDVYISRCGYTGEDGFEISVPHKDVVALSELFLSHPDVELAGLGARDSLRLEAGLCLYGHDLDDSVTPVEGALTWTIGKRRREEGGFLGAEKIIPQIGKAVPRRRIGLIVEGAPAREGAEILSTDGQTIGKVTSGCPSPVLKQNIAMGLIKNGFHKQGTEVQVKVRNRLQKAKITKMPFVPQNYYRGP</sequence>
<evidence type="ECO:0000256" key="4">
    <source>
        <dbReference type="ARBA" id="ARBA00012616"/>
    </source>
</evidence>
<dbReference type="InterPro" id="IPR029043">
    <property type="entry name" value="GcvT/YgfZ_C"/>
</dbReference>
<dbReference type="Gene3D" id="3.30.70.1400">
    <property type="entry name" value="Aminomethyltransferase beta-barrel domains"/>
    <property type="match status" value="1"/>
</dbReference>
<keyword evidence="5 12" id="KW-0032">Aminotransferase</keyword>
<dbReference type="Gene3D" id="4.10.1250.10">
    <property type="entry name" value="Aminomethyltransferase fragment"/>
    <property type="match status" value="1"/>
</dbReference>
<dbReference type="Gene3D" id="3.30.1360.120">
    <property type="entry name" value="Probable tRNA modification gtpase trme, domain 1"/>
    <property type="match status" value="1"/>
</dbReference>
<dbReference type="Pfam" id="PF08669">
    <property type="entry name" value="GCV_T_C"/>
    <property type="match status" value="1"/>
</dbReference>
<evidence type="ECO:0000256" key="2">
    <source>
        <dbReference type="ARBA" id="ARBA00008609"/>
    </source>
</evidence>
<dbReference type="InterPro" id="IPR006223">
    <property type="entry name" value="GcvT"/>
</dbReference>
<dbReference type="Pfam" id="PF01571">
    <property type="entry name" value="GCV_T"/>
    <property type="match status" value="1"/>
</dbReference>
<reference evidence="15" key="1">
    <citation type="submission" date="2020-05" db="EMBL/GenBank/DDBJ databases">
        <title>Phylogenomic resolution of chytrid fungi.</title>
        <authorList>
            <person name="Stajich J.E."/>
            <person name="Amses K."/>
            <person name="Simmons R."/>
            <person name="Seto K."/>
            <person name="Myers J."/>
            <person name="Bonds A."/>
            <person name="Quandt C.A."/>
            <person name="Barry K."/>
            <person name="Liu P."/>
            <person name="Grigoriev I."/>
            <person name="Longcore J.E."/>
            <person name="James T.Y."/>
        </authorList>
    </citation>
    <scope>NUCLEOTIDE SEQUENCE</scope>
    <source>
        <strain evidence="15">JEL0379</strain>
    </source>
</reference>
<gene>
    <name evidence="15" type="ORF">HDU87_007030</name>
</gene>
<keyword evidence="8 12" id="KW-0496">Mitochondrion</keyword>
<dbReference type="InterPro" id="IPR013977">
    <property type="entry name" value="GcvT_C"/>
</dbReference>
<dbReference type="GO" id="GO:0006546">
    <property type="term" value="P:glycine catabolic process"/>
    <property type="evidence" value="ECO:0007669"/>
    <property type="project" value="InterPro"/>
</dbReference>
<evidence type="ECO:0000256" key="8">
    <source>
        <dbReference type="ARBA" id="ARBA00023128"/>
    </source>
</evidence>
<dbReference type="Gene3D" id="2.40.30.110">
    <property type="entry name" value="Aminomethyltransferase beta-barrel domains"/>
    <property type="match status" value="1"/>
</dbReference>
<name>A0AAD5TK56_9FUNG</name>
<protein>
    <recommendedName>
        <fullName evidence="4 12">Aminomethyltransferase</fullName>
        <ecNumber evidence="4 12">2.1.2.10</ecNumber>
    </recommendedName>
    <alternativeName>
        <fullName evidence="9 12">Glycine cleavage system T protein</fullName>
    </alternativeName>
</protein>
<dbReference type="InterPro" id="IPR027266">
    <property type="entry name" value="TrmE/GcvT-like"/>
</dbReference>
<feature type="binding site" evidence="11">
    <location>
        <position position="235"/>
    </location>
    <ligand>
        <name>substrate</name>
    </ligand>
</feature>
<comment type="subcellular location">
    <subcellularLocation>
        <location evidence="1 12">Mitochondrion</location>
    </subcellularLocation>
</comment>
<dbReference type="GO" id="GO:0004047">
    <property type="term" value="F:aminomethyltransferase activity"/>
    <property type="evidence" value="ECO:0007669"/>
    <property type="project" value="UniProtKB-EC"/>
</dbReference>
<dbReference type="NCBIfam" id="NF001567">
    <property type="entry name" value="PRK00389.1"/>
    <property type="match status" value="1"/>
</dbReference>
<dbReference type="GO" id="GO:0005960">
    <property type="term" value="C:glycine cleavage complex"/>
    <property type="evidence" value="ECO:0007669"/>
    <property type="project" value="InterPro"/>
</dbReference>
<evidence type="ECO:0000259" key="14">
    <source>
        <dbReference type="Pfam" id="PF08669"/>
    </source>
</evidence>
<feature type="domain" description="Aminomethyltransferase C-terminal" evidence="14">
    <location>
        <begin position="321"/>
        <end position="398"/>
    </location>
</feature>
<dbReference type="FunFam" id="4.10.1250.10:FF:000002">
    <property type="entry name" value="Aminomethyltransferase"/>
    <property type="match status" value="1"/>
</dbReference>
<organism evidence="15 16">
    <name type="scientific">Geranomyces variabilis</name>
    <dbReference type="NCBI Taxonomy" id="109894"/>
    <lineage>
        <taxon>Eukaryota</taxon>
        <taxon>Fungi</taxon>
        <taxon>Fungi incertae sedis</taxon>
        <taxon>Chytridiomycota</taxon>
        <taxon>Chytridiomycota incertae sedis</taxon>
        <taxon>Chytridiomycetes</taxon>
        <taxon>Spizellomycetales</taxon>
        <taxon>Powellomycetaceae</taxon>
        <taxon>Geranomyces</taxon>
    </lineage>
</organism>
<dbReference type="EC" id="2.1.2.10" evidence="4 12"/>
<dbReference type="NCBIfam" id="TIGR00528">
    <property type="entry name" value="gcvT"/>
    <property type="match status" value="1"/>
</dbReference>
<evidence type="ECO:0000259" key="13">
    <source>
        <dbReference type="Pfam" id="PF01571"/>
    </source>
</evidence>
<dbReference type="PIRSF" id="PIRSF006487">
    <property type="entry name" value="GcvT"/>
    <property type="match status" value="1"/>
</dbReference>
<dbReference type="EMBL" id="JADGJQ010000062">
    <property type="protein sequence ID" value="KAJ3174658.1"/>
    <property type="molecule type" value="Genomic_DNA"/>
</dbReference>
<dbReference type="InterPro" id="IPR006222">
    <property type="entry name" value="GCVT_N"/>
</dbReference>
<comment type="similarity">
    <text evidence="2 12">Belongs to the GcvT family.</text>
</comment>
<feature type="domain" description="GCVT N-terminal" evidence="13">
    <location>
        <begin position="40"/>
        <end position="297"/>
    </location>
</feature>
<keyword evidence="7 12" id="KW-0809">Transit peptide</keyword>
<dbReference type="PANTHER" id="PTHR43757">
    <property type="entry name" value="AMINOMETHYLTRANSFERASE"/>
    <property type="match status" value="1"/>
</dbReference>
<keyword evidence="6 12" id="KW-0808">Transferase</keyword>
<evidence type="ECO:0000256" key="9">
    <source>
        <dbReference type="ARBA" id="ARBA00031395"/>
    </source>
</evidence>